<dbReference type="RefSeq" id="XP_038738954.1">
    <property type="nucleotide sequence ID" value="XM_038895742.1"/>
</dbReference>
<gene>
    <name evidence="1" type="ORF">CkaCkLH20_13031</name>
</gene>
<dbReference type="Proteomes" id="UP000781932">
    <property type="component" value="Unassembled WGS sequence"/>
</dbReference>
<dbReference type="GeneID" id="62168816"/>
<name>A0A9P6HSC3_9PEZI</name>
<proteinExistence type="predicted"/>
<reference evidence="1" key="2">
    <citation type="submission" date="2020-11" db="EMBL/GenBank/DDBJ databases">
        <title>Whole genome sequencing of Colletotrichum sp.</title>
        <authorList>
            <person name="Li H."/>
        </authorList>
    </citation>
    <scope>NUCLEOTIDE SEQUENCE</scope>
    <source>
        <strain evidence="1">CkLH20</strain>
    </source>
</reference>
<reference evidence="1" key="1">
    <citation type="submission" date="2020-03" db="EMBL/GenBank/DDBJ databases">
        <authorList>
            <person name="He L."/>
        </authorList>
    </citation>
    <scope>NUCLEOTIDE SEQUENCE</scope>
    <source>
        <strain evidence="1">CkLH20</strain>
    </source>
</reference>
<protein>
    <submittedName>
        <fullName evidence="1">Uncharacterized protein</fullName>
    </submittedName>
</protein>
<comment type="caution">
    <text evidence="1">The sequence shown here is derived from an EMBL/GenBank/DDBJ whole genome shotgun (WGS) entry which is preliminary data.</text>
</comment>
<dbReference type="AlphaFoldDB" id="A0A9P6HSC3"/>
<evidence type="ECO:0000313" key="2">
    <source>
        <dbReference type="Proteomes" id="UP000781932"/>
    </source>
</evidence>
<dbReference type="EMBL" id="JAATWM020000070">
    <property type="protein sequence ID" value="KAF9869493.1"/>
    <property type="molecule type" value="Genomic_DNA"/>
</dbReference>
<keyword evidence="2" id="KW-1185">Reference proteome</keyword>
<accession>A0A9P6HSC3</accession>
<organism evidence="1 2">
    <name type="scientific">Colletotrichum karsti</name>
    <dbReference type="NCBI Taxonomy" id="1095194"/>
    <lineage>
        <taxon>Eukaryota</taxon>
        <taxon>Fungi</taxon>
        <taxon>Dikarya</taxon>
        <taxon>Ascomycota</taxon>
        <taxon>Pezizomycotina</taxon>
        <taxon>Sordariomycetes</taxon>
        <taxon>Hypocreomycetidae</taxon>
        <taxon>Glomerellales</taxon>
        <taxon>Glomerellaceae</taxon>
        <taxon>Colletotrichum</taxon>
        <taxon>Colletotrichum boninense species complex</taxon>
    </lineage>
</organism>
<sequence>MLLSTTIIGAGMQLPSLWAKATAIVLPPWPAKLLVLFYSAFIQVFLRGLSADPVFTNMTVARITPAYNVIIPLHHTHWKHDDADTAQPWVTESSGRKARRVAKTNFDIPSAMDKSLGIEELEALAQQDASPVPG</sequence>
<evidence type="ECO:0000313" key="1">
    <source>
        <dbReference type="EMBL" id="KAF9869493.1"/>
    </source>
</evidence>